<comment type="caution">
    <text evidence="1">The sequence shown here is derived from an EMBL/GenBank/DDBJ whole genome shotgun (WGS) entry which is preliminary data.</text>
</comment>
<organism evidence="1 2">
    <name type="scientific">Vallitalea maricola</name>
    <dbReference type="NCBI Taxonomy" id="3074433"/>
    <lineage>
        <taxon>Bacteria</taxon>
        <taxon>Bacillati</taxon>
        <taxon>Bacillota</taxon>
        <taxon>Clostridia</taxon>
        <taxon>Lachnospirales</taxon>
        <taxon>Vallitaleaceae</taxon>
        <taxon>Vallitalea</taxon>
    </lineage>
</organism>
<gene>
    <name evidence="1" type="ORF">AN2V17_38400</name>
</gene>
<accession>A0ACB5UNP2</accession>
<sequence>MSSVDGEIVDQVAILEFSSCLAVSSGPPNDEAIFGQALYVKGLRPYGFYKIDNSSWIEKYKIQNRIHPHHKDEHFDGYTHYVLCFHDSIFECICKGTSHEVSTGTLMSNIDRMKEKLK</sequence>
<dbReference type="Proteomes" id="UP001374599">
    <property type="component" value="Unassembled WGS sequence"/>
</dbReference>
<dbReference type="EMBL" id="BTPU01000076">
    <property type="protein sequence ID" value="GMQ64602.1"/>
    <property type="molecule type" value="Genomic_DNA"/>
</dbReference>
<keyword evidence="2" id="KW-1185">Reference proteome</keyword>
<protein>
    <submittedName>
        <fullName evidence="1">Uncharacterized protein</fullName>
    </submittedName>
</protein>
<evidence type="ECO:0000313" key="1">
    <source>
        <dbReference type="EMBL" id="GMQ64602.1"/>
    </source>
</evidence>
<evidence type="ECO:0000313" key="2">
    <source>
        <dbReference type="Proteomes" id="UP001374599"/>
    </source>
</evidence>
<reference evidence="1" key="1">
    <citation type="submission" date="2023-09" db="EMBL/GenBank/DDBJ databases">
        <title>Vallitalea sediminicola and Vallitalea maricola sp. nov., anaerobic bacteria isolated from marine sediment.</title>
        <authorList>
            <person name="Hirano S."/>
            <person name="Maeda A."/>
            <person name="Terahara T."/>
            <person name="Mori K."/>
            <person name="Hamada M."/>
            <person name="Matsumoto R."/>
            <person name="Kobayashi T."/>
        </authorList>
    </citation>
    <scope>NUCLEOTIDE SEQUENCE</scope>
    <source>
        <strain evidence="1">AN17-2</strain>
    </source>
</reference>
<name>A0ACB5UNP2_9FIRM</name>
<proteinExistence type="predicted"/>